<dbReference type="GO" id="GO:0008061">
    <property type="term" value="F:chitin binding"/>
    <property type="evidence" value="ECO:0007669"/>
    <property type="project" value="UniProtKB-KW"/>
</dbReference>
<gene>
    <name evidence="5" type="ORF">H6P81_009126</name>
</gene>
<evidence type="ECO:0000313" key="5">
    <source>
        <dbReference type="EMBL" id="KAG9449161.1"/>
    </source>
</evidence>
<dbReference type="Proteomes" id="UP000825729">
    <property type="component" value="Unassembled WGS sequence"/>
</dbReference>
<proteinExistence type="predicted"/>
<organism evidence="5 6">
    <name type="scientific">Aristolochia fimbriata</name>
    <name type="common">White veined hardy Dutchman's pipe vine</name>
    <dbReference type="NCBI Taxonomy" id="158543"/>
    <lineage>
        <taxon>Eukaryota</taxon>
        <taxon>Viridiplantae</taxon>
        <taxon>Streptophyta</taxon>
        <taxon>Embryophyta</taxon>
        <taxon>Tracheophyta</taxon>
        <taxon>Spermatophyta</taxon>
        <taxon>Magnoliopsida</taxon>
        <taxon>Magnoliidae</taxon>
        <taxon>Piperales</taxon>
        <taxon>Aristolochiaceae</taxon>
        <taxon>Aristolochia</taxon>
    </lineage>
</organism>
<sequence>MAKASLLLNLVLVLSLVLFTISFAEGRLFHLDFGIGKADSTLECNSAHGVEEGDTCFDVAKAFNLTTEVFNEMNPNLNCTSLFVGQWLCVAGEVN</sequence>
<dbReference type="InterPro" id="IPR052210">
    <property type="entry name" value="LysM1-like"/>
</dbReference>
<dbReference type="SMART" id="SM00257">
    <property type="entry name" value="LysM"/>
    <property type="match status" value="1"/>
</dbReference>
<keyword evidence="1" id="KW-0147">Chitin-binding</keyword>
<evidence type="ECO:0000256" key="1">
    <source>
        <dbReference type="ARBA" id="ARBA00022669"/>
    </source>
</evidence>
<comment type="caution">
    <text evidence="5">The sequence shown here is derived from an EMBL/GenBank/DDBJ whole genome shotgun (WGS) entry which is preliminary data.</text>
</comment>
<evidence type="ECO:0000259" key="4">
    <source>
        <dbReference type="PROSITE" id="PS51782"/>
    </source>
</evidence>
<dbReference type="AlphaFoldDB" id="A0AAV7EN58"/>
<dbReference type="InterPro" id="IPR036779">
    <property type="entry name" value="LysM_dom_sf"/>
</dbReference>
<dbReference type="PROSITE" id="PS51782">
    <property type="entry name" value="LYSM"/>
    <property type="match status" value="1"/>
</dbReference>
<dbReference type="InterPro" id="IPR018392">
    <property type="entry name" value="LysM"/>
</dbReference>
<reference evidence="5 6" key="1">
    <citation type="submission" date="2021-07" db="EMBL/GenBank/DDBJ databases">
        <title>The Aristolochia fimbriata genome: insights into angiosperm evolution, floral development and chemical biosynthesis.</title>
        <authorList>
            <person name="Jiao Y."/>
        </authorList>
    </citation>
    <scope>NUCLEOTIDE SEQUENCE [LARGE SCALE GENOMIC DNA]</scope>
    <source>
        <strain evidence="5">IBCAS-2021</strain>
        <tissue evidence="5">Leaf</tissue>
    </source>
</reference>
<name>A0AAV7EN58_ARIFI</name>
<dbReference type="SUPFAM" id="SSF54106">
    <property type="entry name" value="LysM domain"/>
    <property type="match status" value="1"/>
</dbReference>
<dbReference type="Pfam" id="PF01476">
    <property type="entry name" value="LysM"/>
    <property type="match status" value="1"/>
</dbReference>
<keyword evidence="3" id="KW-0732">Signal</keyword>
<evidence type="ECO:0000256" key="2">
    <source>
        <dbReference type="ARBA" id="ARBA00023026"/>
    </source>
</evidence>
<evidence type="ECO:0000313" key="6">
    <source>
        <dbReference type="Proteomes" id="UP000825729"/>
    </source>
</evidence>
<dbReference type="CDD" id="cd00118">
    <property type="entry name" value="LysM"/>
    <property type="match status" value="1"/>
</dbReference>
<accession>A0AAV7EN58</accession>
<keyword evidence="2" id="KW-0843">Virulence</keyword>
<dbReference type="PANTHER" id="PTHR34997:SF1">
    <property type="entry name" value="PEPTIDOGLYCAN-BINDING LYSIN DOMAIN"/>
    <property type="match status" value="1"/>
</dbReference>
<feature type="signal peptide" evidence="3">
    <location>
        <begin position="1"/>
        <end position="26"/>
    </location>
</feature>
<keyword evidence="6" id="KW-1185">Reference proteome</keyword>
<dbReference type="EMBL" id="JAINDJ010000004">
    <property type="protein sequence ID" value="KAG9449161.1"/>
    <property type="molecule type" value="Genomic_DNA"/>
</dbReference>
<protein>
    <recommendedName>
        <fullName evidence="4">LysM domain-containing protein</fullName>
    </recommendedName>
</protein>
<feature type="chain" id="PRO_5043608313" description="LysM domain-containing protein" evidence="3">
    <location>
        <begin position="27"/>
        <end position="95"/>
    </location>
</feature>
<feature type="domain" description="LysM" evidence="4">
    <location>
        <begin position="46"/>
        <end position="90"/>
    </location>
</feature>
<dbReference type="Gene3D" id="3.10.350.10">
    <property type="entry name" value="LysM domain"/>
    <property type="match status" value="1"/>
</dbReference>
<dbReference type="PANTHER" id="PTHR34997">
    <property type="entry name" value="AM15"/>
    <property type="match status" value="1"/>
</dbReference>
<evidence type="ECO:0000256" key="3">
    <source>
        <dbReference type="SAM" id="SignalP"/>
    </source>
</evidence>